<dbReference type="EMBL" id="JAOTPV010000009">
    <property type="protein sequence ID" value="KAJ4478176.1"/>
    <property type="molecule type" value="Genomic_DNA"/>
</dbReference>
<dbReference type="OrthoDB" id="2669285at2759"/>
<comment type="caution">
    <text evidence="2">The sequence shown here is derived from an EMBL/GenBank/DDBJ whole genome shotgun (WGS) entry which is preliminary data.</text>
</comment>
<sequence length="147" mass="15815">MQLLRRSSPTSTLSGSPPANPILSTSLHSLSNEASRASLRGIFAASNSSTGTRRPVIRTEPSMLTCFDPADRELYDLWAPKNLRHHLLPPQSYCLPLPQSISFLPPDAAYFNSGSTVSAATHPALLNAPLFSMDLAGASISVEIFSY</sequence>
<dbReference type="Proteomes" id="UP001150266">
    <property type="component" value="Unassembled WGS sequence"/>
</dbReference>
<evidence type="ECO:0000313" key="3">
    <source>
        <dbReference type="Proteomes" id="UP001150266"/>
    </source>
</evidence>
<protein>
    <submittedName>
        <fullName evidence="2">Uncharacterized protein</fullName>
    </submittedName>
</protein>
<feature type="region of interest" description="Disordered" evidence="1">
    <location>
        <begin position="1"/>
        <end position="20"/>
    </location>
</feature>
<gene>
    <name evidence="2" type="ORF">J3R30DRAFT_3702914</name>
</gene>
<proteinExistence type="predicted"/>
<feature type="compositionally biased region" description="Low complexity" evidence="1">
    <location>
        <begin position="1"/>
        <end position="17"/>
    </location>
</feature>
<keyword evidence="3" id="KW-1185">Reference proteome</keyword>
<name>A0A9W9ABG3_9AGAR</name>
<accession>A0A9W9ABG3</accession>
<organism evidence="2 3">
    <name type="scientific">Lentinula aciculospora</name>
    <dbReference type="NCBI Taxonomy" id="153920"/>
    <lineage>
        <taxon>Eukaryota</taxon>
        <taxon>Fungi</taxon>
        <taxon>Dikarya</taxon>
        <taxon>Basidiomycota</taxon>
        <taxon>Agaricomycotina</taxon>
        <taxon>Agaricomycetes</taxon>
        <taxon>Agaricomycetidae</taxon>
        <taxon>Agaricales</taxon>
        <taxon>Marasmiineae</taxon>
        <taxon>Omphalotaceae</taxon>
        <taxon>Lentinula</taxon>
    </lineage>
</organism>
<evidence type="ECO:0000256" key="1">
    <source>
        <dbReference type="SAM" id="MobiDB-lite"/>
    </source>
</evidence>
<reference evidence="2" key="1">
    <citation type="submission" date="2022-08" db="EMBL/GenBank/DDBJ databases">
        <title>A Global Phylogenomic Analysis of the Shiitake Genus Lentinula.</title>
        <authorList>
            <consortium name="DOE Joint Genome Institute"/>
            <person name="Sierra-Patev S."/>
            <person name="Min B."/>
            <person name="Naranjo-Ortiz M."/>
            <person name="Looney B."/>
            <person name="Konkel Z."/>
            <person name="Slot J.C."/>
            <person name="Sakamoto Y."/>
            <person name="Steenwyk J.L."/>
            <person name="Rokas A."/>
            <person name="Carro J."/>
            <person name="Camarero S."/>
            <person name="Ferreira P."/>
            <person name="Molpeceres G."/>
            <person name="Ruiz-Duenas F.J."/>
            <person name="Serrano A."/>
            <person name="Henrissat B."/>
            <person name="Drula E."/>
            <person name="Hughes K.W."/>
            <person name="Mata J.L."/>
            <person name="Ishikawa N.K."/>
            <person name="Vargas-Isla R."/>
            <person name="Ushijima S."/>
            <person name="Smith C.A."/>
            <person name="Ahrendt S."/>
            <person name="Andreopoulos W."/>
            <person name="He G."/>
            <person name="Labutti K."/>
            <person name="Lipzen A."/>
            <person name="Ng V."/>
            <person name="Riley R."/>
            <person name="Sandor L."/>
            <person name="Barry K."/>
            <person name="Martinez A.T."/>
            <person name="Xiao Y."/>
            <person name="Gibbons J.G."/>
            <person name="Terashima K."/>
            <person name="Grigoriev I.V."/>
            <person name="Hibbett D.S."/>
        </authorList>
    </citation>
    <scope>NUCLEOTIDE SEQUENCE</scope>
    <source>
        <strain evidence="2">JLM2183</strain>
    </source>
</reference>
<evidence type="ECO:0000313" key="2">
    <source>
        <dbReference type="EMBL" id="KAJ4478176.1"/>
    </source>
</evidence>
<dbReference type="AlphaFoldDB" id="A0A9W9ABG3"/>